<accession>A0A2T7EIR3</accession>
<feature type="compositionally biased region" description="Low complexity" evidence="1">
    <location>
        <begin position="90"/>
        <end position="102"/>
    </location>
</feature>
<feature type="compositionally biased region" description="Basic residues" evidence="1">
    <location>
        <begin position="170"/>
        <end position="183"/>
    </location>
</feature>
<feature type="compositionally biased region" description="Basic residues" evidence="1">
    <location>
        <begin position="151"/>
        <end position="163"/>
    </location>
</feature>
<evidence type="ECO:0000256" key="1">
    <source>
        <dbReference type="SAM" id="MobiDB-lite"/>
    </source>
</evidence>
<feature type="compositionally biased region" description="Gly residues" evidence="1">
    <location>
        <begin position="103"/>
        <end position="115"/>
    </location>
</feature>
<gene>
    <name evidence="2" type="ORF">GQ55_3G456900</name>
</gene>
<keyword evidence="3" id="KW-1185">Reference proteome</keyword>
<feature type="compositionally biased region" description="Pro residues" evidence="1">
    <location>
        <begin position="34"/>
        <end position="53"/>
    </location>
</feature>
<reference evidence="2 3" key="1">
    <citation type="submission" date="2018-04" db="EMBL/GenBank/DDBJ databases">
        <title>WGS assembly of Panicum hallii var. hallii HAL2.</title>
        <authorList>
            <person name="Lovell J."/>
            <person name="Jenkins J."/>
            <person name="Lowry D."/>
            <person name="Mamidi S."/>
            <person name="Sreedasyam A."/>
            <person name="Weng X."/>
            <person name="Barry K."/>
            <person name="Bonette J."/>
            <person name="Campitelli B."/>
            <person name="Daum C."/>
            <person name="Gordon S."/>
            <person name="Gould B."/>
            <person name="Lipzen A."/>
            <person name="MacQueen A."/>
            <person name="Palacio-Mejia J."/>
            <person name="Plott C."/>
            <person name="Shakirov E."/>
            <person name="Shu S."/>
            <person name="Yoshinaga Y."/>
            <person name="Zane M."/>
            <person name="Rokhsar D."/>
            <person name="Grimwood J."/>
            <person name="Schmutz J."/>
            <person name="Juenger T."/>
        </authorList>
    </citation>
    <scope>NUCLEOTIDE SEQUENCE [LARGE SCALE GENOMIC DNA]</scope>
    <source>
        <strain evidence="3">cv. HAL2</strain>
    </source>
</reference>
<proteinExistence type="predicted"/>
<feature type="region of interest" description="Disordered" evidence="1">
    <location>
        <begin position="28"/>
        <end position="188"/>
    </location>
</feature>
<dbReference type="Proteomes" id="UP000244336">
    <property type="component" value="Chromosome 3"/>
</dbReference>
<protein>
    <submittedName>
        <fullName evidence="2">Uncharacterized protein</fullName>
    </submittedName>
</protein>
<evidence type="ECO:0000313" key="3">
    <source>
        <dbReference type="Proteomes" id="UP000244336"/>
    </source>
</evidence>
<name>A0A2T7EIR3_9POAL</name>
<evidence type="ECO:0000313" key="2">
    <source>
        <dbReference type="EMBL" id="PUZ67709.1"/>
    </source>
</evidence>
<dbReference type="Gramene" id="PUZ67709">
    <property type="protein sequence ID" value="PUZ67709"/>
    <property type="gene ID" value="GQ55_3G456900"/>
</dbReference>
<feature type="compositionally biased region" description="Basic residues" evidence="1">
    <location>
        <begin position="120"/>
        <end position="140"/>
    </location>
</feature>
<dbReference type="EMBL" id="CM009751">
    <property type="protein sequence ID" value="PUZ67709.1"/>
    <property type="molecule type" value="Genomic_DNA"/>
</dbReference>
<feature type="region of interest" description="Disordered" evidence="1">
    <location>
        <begin position="196"/>
        <end position="215"/>
    </location>
</feature>
<dbReference type="AlphaFoldDB" id="A0A2T7EIR3"/>
<sequence length="215" mass="22628">MSPPLTEQLRATAPPASSVSIHSLWPLVHANPTSPLPGPPRATHPSPSRPQPQPLQSGLLLPPPTPSLRKPKTHGALAWPGPRPDGPRGGPARAAAGRAAAVAGGGPRGAAGGAGPPRPLPRRRARGRARRRRAQRRRRGSGGAHAMARHDRPRGRRRGRARRLALGGPRGRRRRARRRHRPHAQGACAEEAAAGLQGMGFQGEEESARVIGSSG</sequence>
<organism evidence="2 3">
    <name type="scientific">Panicum hallii var. hallii</name>
    <dbReference type="NCBI Taxonomy" id="1504633"/>
    <lineage>
        <taxon>Eukaryota</taxon>
        <taxon>Viridiplantae</taxon>
        <taxon>Streptophyta</taxon>
        <taxon>Embryophyta</taxon>
        <taxon>Tracheophyta</taxon>
        <taxon>Spermatophyta</taxon>
        <taxon>Magnoliopsida</taxon>
        <taxon>Liliopsida</taxon>
        <taxon>Poales</taxon>
        <taxon>Poaceae</taxon>
        <taxon>PACMAD clade</taxon>
        <taxon>Panicoideae</taxon>
        <taxon>Panicodae</taxon>
        <taxon>Paniceae</taxon>
        <taxon>Panicinae</taxon>
        <taxon>Panicum</taxon>
        <taxon>Panicum sect. Panicum</taxon>
    </lineage>
</organism>